<keyword evidence="1" id="KW-0812">Transmembrane</keyword>
<dbReference type="EMBL" id="JARAOO010000006">
    <property type="protein sequence ID" value="KAJ7964250.1"/>
    <property type="molecule type" value="Genomic_DNA"/>
</dbReference>
<gene>
    <name evidence="2" type="ORF">O6P43_014095</name>
</gene>
<reference evidence="2" key="1">
    <citation type="journal article" date="2023" name="Science">
        <title>Elucidation of the pathway for biosynthesis of saponin adjuvants from the soapbark tree.</title>
        <authorList>
            <person name="Reed J."/>
            <person name="Orme A."/>
            <person name="El-Demerdash A."/>
            <person name="Owen C."/>
            <person name="Martin L.B.B."/>
            <person name="Misra R.C."/>
            <person name="Kikuchi S."/>
            <person name="Rejzek M."/>
            <person name="Martin A.C."/>
            <person name="Harkess A."/>
            <person name="Leebens-Mack J."/>
            <person name="Louveau T."/>
            <person name="Stephenson M.J."/>
            <person name="Osbourn A."/>
        </authorList>
    </citation>
    <scope>NUCLEOTIDE SEQUENCE</scope>
    <source>
        <strain evidence="2">S10</strain>
    </source>
</reference>
<evidence type="ECO:0000313" key="3">
    <source>
        <dbReference type="Proteomes" id="UP001163823"/>
    </source>
</evidence>
<dbReference type="AlphaFoldDB" id="A0AAD7LTX9"/>
<protein>
    <submittedName>
        <fullName evidence="2">Uncharacterized protein</fullName>
    </submittedName>
</protein>
<comment type="caution">
    <text evidence="2">The sequence shown here is derived from an EMBL/GenBank/DDBJ whole genome shotgun (WGS) entry which is preliminary data.</text>
</comment>
<proteinExistence type="predicted"/>
<evidence type="ECO:0000256" key="1">
    <source>
        <dbReference type="SAM" id="Phobius"/>
    </source>
</evidence>
<keyword evidence="1" id="KW-1133">Transmembrane helix</keyword>
<dbReference type="Proteomes" id="UP001163823">
    <property type="component" value="Chromosome 6"/>
</dbReference>
<feature type="transmembrane region" description="Helical" evidence="1">
    <location>
        <begin position="50"/>
        <end position="69"/>
    </location>
</feature>
<dbReference type="KEGG" id="qsa:O6P43_014095"/>
<keyword evidence="1" id="KW-0472">Membrane</keyword>
<organism evidence="2 3">
    <name type="scientific">Quillaja saponaria</name>
    <name type="common">Soap bark tree</name>
    <dbReference type="NCBI Taxonomy" id="32244"/>
    <lineage>
        <taxon>Eukaryota</taxon>
        <taxon>Viridiplantae</taxon>
        <taxon>Streptophyta</taxon>
        <taxon>Embryophyta</taxon>
        <taxon>Tracheophyta</taxon>
        <taxon>Spermatophyta</taxon>
        <taxon>Magnoliopsida</taxon>
        <taxon>eudicotyledons</taxon>
        <taxon>Gunneridae</taxon>
        <taxon>Pentapetalae</taxon>
        <taxon>rosids</taxon>
        <taxon>fabids</taxon>
        <taxon>Fabales</taxon>
        <taxon>Quillajaceae</taxon>
        <taxon>Quillaja</taxon>
    </lineage>
</organism>
<evidence type="ECO:0000313" key="2">
    <source>
        <dbReference type="EMBL" id="KAJ7964250.1"/>
    </source>
</evidence>
<sequence>MCSAFILVSASFPDRVLLLLQQLVWRFCWCIGRCSSLVGDLVLRVQPKGSLLFALLSSVLPCLLVIIFLQPNTSPTVRLI</sequence>
<accession>A0AAD7LTX9</accession>
<name>A0AAD7LTX9_QUISA</name>
<keyword evidence="3" id="KW-1185">Reference proteome</keyword>